<evidence type="ECO:0000313" key="2">
    <source>
        <dbReference type="Proteomes" id="UP000828390"/>
    </source>
</evidence>
<dbReference type="EMBL" id="JAIWYP010000012">
    <property type="protein sequence ID" value="KAH3730987.1"/>
    <property type="molecule type" value="Genomic_DNA"/>
</dbReference>
<dbReference type="GO" id="GO:0019319">
    <property type="term" value="P:hexose biosynthetic process"/>
    <property type="evidence" value="ECO:0007669"/>
    <property type="project" value="TreeGrafter"/>
</dbReference>
<accession>A0A9D4CUR9</accession>
<sequence length="323" mass="37776">MFTLCMTISTLAIHVFIVLYHRQVVIMKREKDQDSLDAHTDKKADEYLNYEVIVSVLTKGRSRNLTTYKDIHSKHSTYKHGVMDSNGSYVRDYVSWTYGEMDLMKLPQIKFDPKFKNPCWHDKKKLVCLPYMFIIGVKKCGTSDLFFRTAMHPDFAHPGFKEAQWFARRRFTKDKSMADFSAYISMFDKAANKVYKGAELMPHESFTNQRTITGEASPSNLHLNSHWQTLPGNENADEPRYVILDYIHHILPAAKIIITFRDPIDRLYSDYFHEFGTLQNRNDVGPAHFHEVVTEGIDLYRKCFEHRTVRSCAYDHSLYDTTK</sequence>
<protein>
    <recommendedName>
        <fullName evidence="3">Sulfotransferase</fullName>
    </recommendedName>
</protein>
<keyword evidence="2" id="KW-1185">Reference proteome</keyword>
<reference evidence="1" key="2">
    <citation type="submission" date="2020-11" db="EMBL/GenBank/DDBJ databases">
        <authorList>
            <person name="McCartney M.A."/>
            <person name="Auch B."/>
            <person name="Kono T."/>
            <person name="Mallez S."/>
            <person name="Becker A."/>
            <person name="Gohl D.M."/>
            <person name="Silverstein K.A.T."/>
            <person name="Koren S."/>
            <person name="Bechman K.B."/>
            <person name="Herman A."/>
            <person name="Abrahante J.E."/>
            <person name="Garbe J."/>
        </authorList>
    </citation>
    <scope>NUCLEOTIDE SEQUENCE</scope>
    <source>
        <strain evidence="1">Duluth1</strain>
        <tissue evidence="1">Whole animal</tissue>
    </source>
</reference>
<dbReference type="InterPro" id="IPR027417">
    <property type="entry name" value="P-loop_NTPase"/>
</dbReference>
<dbReference type="SUPFAM" id="SSF52540">
    <property type="entry name" value="P-loop containing nucleoside triphosphate hydrolases"/>
    <property type="match status" value="1"/>
</dbReference>
<proteinExistence type="predicted"/>
<comment type="caution">
    <text evidence="1">The sequence shown here is derived from an EMBL/GenBank/DDBJ whole genome shotgun (WGS) entry which is preliminary data.</text>
</comment>
<dbReference type="PANTHER" id="PTHR15723">
    <property type="entry name" value="CARBOHYDRATE SULFOTRANSFERASE 15"/>
    <property type="match status" value="1"/>
</dbReference>
<feature type="non-terminal residue" evidence="1">
    <location>
        <position position="323"/>
    </location>
</feature>
<dbReference type="Pfam" id="PF13469">
    <property type="entry name" value="Sulfotransfer_3"/>
    <property type="match status" value="1"/>
</dbReference>
<dbReference type="InterPro" id="IPR052654">
    <property type="entry name" value="CS_Sulfotransferase"/>
</dbReference>
<gene>
    <name evidence="1" type="ORF">DPMN_056990</name>
</gene>
<dbReference type="GO" id="GO:0050659">
    <property type="term" value="F:N-acetylgalactosamine 4-sulfate 6-O-sulfotransferase activity"/>
    <property type="evidence" value="ECO:0007669"/>
    <property type="project" value="TreeGrafter"/>
</dbReference>
<evidence type="ECO:0000313" key="1">
    <source>
        <dbReference type="EMBL" id="KAH3730987.1"/>
    </source>
</evidence>
<name>A0A9D4CUR9_DREPO</name>
<reference evidence="1" key="1">
    <citation type="journal article" date="2019" name="bioRxiv">
        <title>The Genome of the Zebra Mussel, Dreissena polymorpha: A Resource for Invasive Species Research.</title>
        <authorList>
            <person name="McCartney M.A."/>
            <person name="Auch B."/>
            <person name="Kono T."/>
            <person name="Mallez S."/>
            <person name="Zhang Y."/>
            <person name="Obille A."/>
            <person name="Becker A."/>
            <person name="Abrahante J.E."/>
            <person name="Garbe J."/>
            <person name="Badalamenti J.P."/>
            <person name="Herman A."/>
            <person name="Mangelson H."/>
            <person name="Liachko I."/>
            <person name="Sullivan S."/>
            <person name="Sone E.D."/>
            <person name="Koren S."/>
            <person name="Silverstein K.A.T."/>
            <person name="Beckman K.B."/>
            <person name="Gohl D.M."/>
        </authorList>
    </citation>
    <scope>NUCLEOTIDE SEQUENCE</scope>
    <source>
        <strain evidence="1">Duluth1</strain>
        <tissue evidence="1">Whole animal</tissue>
    </source>
</reference>
<organism evidence="1 2">
    <name type="scientific">Dreissena polymorpha</name>
    <name type="common">Zebra mussel</name>
    <name type="synonym">Mytilus polymorpha</name>
    <dbReference type="NCBI Taxonomy" id="45954"/>
    <lineage>
        <taxon>Eukaryota</taxon>
        <taxon>Metazoa</taxon>
        <taxon>Spiralia</taxon>
        <taxon>Lophotrochozoa</taxon>
        <taxon>Mollusca</taxon>
        <taxon>Bivalvia</taxon>
        <taxon>Autobranchia</taxon>
        <taxon>Heteroconchia</taxon>
        <taxon>Euheterodonta</taxon>
        <taxon>Imparidentia</taxon>
        <taxon>Neoheterodontei</taxon>
        <taxon>Myida</taxon>
        <taxon>Dreissenoidea</taxon>
        <taxon>Dreissenidae</taxon>
        <taxon>Dreissena</taxon>
    </lineage>
</organism>
<dbReference type="PANTHER" id="PTHR15723:SF0">
    <property type="entry name" value="CARBOHYDRATE SULFOTRANSFERASE 15"/>
    <property type="match status" value="1"/>
</dbReference>
<dbReference type="Gene3D" id="3.40.50.300">
    <property type="entry name" value="P-loop containing nucleotide triphosphate hydrolases"/>
    <property type="match status" value="1"/>
</dbReference>
<dbReference type="AlphaFoldDB" id="A0A9D4CUR9"/>
<dbReference type="Proteomes" id="UP000828390">
    <property type="component" value="Unassembled WGS sequence"/>
</dbReference>
<evidence type="ECO:0008006" key="3">
    <source>
        <dbReference type="Google" id="ProtNLM"/>
    </source>
</evidence>